<sequence length="94" mass="10699">MACGISLKLQKRRSMCPVLTSISIFLPLGLCISRSIRKPKMCSSVLVWMNSQIQQIDFVLLQQIPSSRSGDDDIMRLLSTLLSPNLNYKKFFTF</sequence>
<dbReference type="PaxDb" id="3880-AES95989"/>
<reference evidence="2" key="3">
    <citation type="submission" date="2015-04" db="UniProtKB">
        <authorList>
            <consortium name="EnsemblPlants"/>
        </authorList>
    </citation>
    <scope>IDENTIFICATION</scope>
    <source>
        <strain evidence="2">cv. Jemalong A17</strain>
    </source>
</reference>
<proteinExistence type="predicted"/>
<protein>
    <submittedName>
        <fullName evidence="1">Transmembrane protein, putative</fullName>
    </submittedName>
</protein>
<keyword evidence="1" id="KW-0812">Transmembrane</keyword>
<dbReference type="Proteomes" id="UP000002051">
    <property type="component" value="Chromosome 5"/>
</dbReference>
<keyword evidence="3" id="KW-1185">Reference proteome</keyword>
<dbReference type="EnsemblPlants" id="AES95989">
    <property type="protein sequence ID" value="AES95989"/>
    <property type="gene ID" value="MTR_5g031890"/>
</dbReference>
<dbReference type="AlphaFoldDB" id="G7JWC8"/>
<reference evidence="1 3" key="1">
    <citation type="journal article" date="2011" name="Nature">
        <title>The Medicago genome provides insight into the evolution of rhizobial symbioses.</title>
        <authorList>
            <person name="Young N.D."/>
            <person name="Debelle F."/>
            <person name="Oldroyd G.E."/>
            <person name="Geurts R."/>
            <person name="Cannon S.B."/>
            <person name="Udvardi M.K."/>
            <person name="Benedito V.A."/>
            <person name="Mayer K.F."/>
            <person name="Gouzy J."/>
            <person name="Schoof H."/>
            <person name="Van de Peer Y."/>
            <person name="Proost S."/>
            <person name="Cook D.R."/>
            <person name="Meyers B.C."/>
            <person name="Spannagl M."/>
            <person name="Cheung F."/>
            <person name="De Mita S."/>
            <person name="Krishnakumar V."/>
            <person name="Gundlach H."/>
            <person name="Zhou S."/>
            <person name="Mudge J."/>
            <person name="Bharti A.K."/>
            <person name="Murray J.D."/>
            <person name="Naoumkina M.A."/>
            <person name="Rosen B."/>
            <person name="Silverstein K.A."/>
            <person name="Tang H."/>
            <person name="Rombauts S."/>
            <person name="Zhao P.X."/>
            <person name="Zhou P."/>
            <person name="Barbe V."/>
            <person name="Bardou P."/>
            <person name="Bechner M."/>
            <person name="Bellec A."/>
            <person name="Berger A."/>
            <person name="Berges H."/>
            <person name="Bidwell S."/>
            <person name="Bisseling T."/>
            <person name="Choisne N."/>
            <person name="Couloux A."/>
            <person name="Denny R."/>
            <person name="Deshpande S."/>
            <person name="Dai X."/>
            <person name="Doyle J.J."/>
            <person name="Dudez A.M."/>
            <person name="Farmer A.D."/>
            <person name="Fouteau S."/>
            <person name="Franken C."/>
            <person name="Gibelin C."/>
            <person name="Gish J."/>
            <person name="Goldstein S."/>
            <person name="Gonzalez A.J."/>
            <person name="Green P.J."/>
            <person name="Hallab A."/>
            <person name="Hartog M."/>
            <person name="Hua A."/>
            <person name="Humphray S.J."/>
            <person name="Jeong D.H."/>
            <person name="Jing Y."/>
            <person name="Jocker A."/>
            <person name="Kenton S.M."/>
            <person name="Kim D.J."/>
            <person name="Klee K."/>
            <person name="Lai H."/>
            <person name="Lang C."/>
            <person name="Lin S."/>
            <person name="Macmil S.L."/>
            <person name="Magdelenat G."/>
            <person name="Matthews L."/>
            <person name="McCorrison J."/>
            <person name="Monaghan E.L."/>
            <person name="Mun J.H."/>
            <person name="Najar F.Z."/>
            <person name="Nicholson C."/>
            <person name="Noirot C."/>
            <person name="O'Bleness M."/>
            <person name="Paule C.R."/>
            <person name="Poulain J."/>
            <person name="Prion F."/>
            <person name="Qin B."/>
            <person name="Qu C."/>
            <person name="Retzel E.F."/>
            <person name="Riddle C."/>
            <person name="Sallet E."/>
            <person name="Samain S."/>
            <person name="Samson N."/>
            <person name="Sanders I."/>
            <person name="Saurat O."/>
            <person name="Scarpelli C."/>
            <person name="Schiex T."/>
            <person name="Segurens B."/>
            <person name="Severin A.J."/>
            <person name="Sherrier D.J."/>
            <person name="Shi R."/>
            <person name="Sims S."/>
            <person name="Singer S.R."/>
            <person name="Sinharoy S."/>
            <person name="Sterck L."/>
            <person name="Viollet A."/>
            <person name="Wang B.B."/>
            <person name="Wang K."/>
            <person name="Wang M."/>
            <person name="Wang X."/>
            <person name="Warfsmann J."/>
            <person name="Weissenbach J."/>
            <person name="White D.D."/>
            <person name="White J.D."/>
            <person name="Wiley G.B."/>
            <person name="Wincker P."/>
            <person name="Xing Y."/>
            <person name="Yang L."/>
            <person name="Yao Z."/>
            <person name="Ying F."/>
            <person name="Zhai J."/>
            <person name="Zhou L."/>
            <person name="Zuber A."/>
            <person name="Denarie J."/>
            <person name="Dixon R.A."/>
            <person name="May G.D."/>
            <person name="Schwartz D.C."/>
            <person name="Rogers J."/>
            <person name="Quetier F."/>
            <person name="Town C.D."/>
            <person name="Roe B.A."/>
        </authorList>
    </citation>
    <scope>NUCLEOTIDE SEQUENCE [LARGE SCALE GENOMIC DNA]</scope>
    <source>
        <strain evidence="1">A17</strain>
        <strain evidence="2 3">cv. Jemalong A17</strain>
    </source>
</reference>
<accession>G7JWC8</accession>
<evidence type="ECO:0000313" key="2">
    <source>
        <dbReference type="EnsemblPlants" id="AES95989"/>
    </source>
</evidence>
<dbReference type="EMBL" id="CM001221">
    <property type="protein sequence ID" value="AES95989.1"/>
    <property type="molecule type" value="Genomic_DNA"/>
</dbReference>
<reference evidence="1 3" key="2">
    <citation type="journal article" date="2014" name="BMC Genomics">
        <title>An improved genome release (version Mt4.0) for the model legume Medicago truncatula.</title>
        <authorList>
            <person name="Tang H."/>
            <person name="Krishnakumar V."/>
            <person name="Bidwell S."/>
            <person name="Rosen B."/>
            <person name="Chan A."/>
            <person name="Zhou S."/>
            <person name="Gentzbittel L."/>
            <person name="Childs K.L."/>
            <person name="Yandell M."/>
            <person name="Gundlach H."/>
            <person name="Mayer K.F."/>
            <person name="Schwartz D.C."/>
            <person name="Town C.D."/>
        </authorList>
    </citation>
    <scope>GENOME REANNOTATION</scope>
    <source>
        <strain evidence="2 3">cv. Jemalong A17</strain>
    </source>
</reference>
<evidence type="ECO:0000313" key="1">
    <source>
        <dbReference type="EMBL" id="AES95989.1"/>
    </source>
</evidence>
<dbReference type="HOGENOM" id="CLU_2389543_0_0_1"/>
<gene>
    <name evidence="1" type="ordered locus">MTR_5g031890</name>
</gene>
<evidence type="ECO:0000313" key="3">
    <source>
        <dbReference type="Proteomes" id="UP000002051"/>
    </source>
</evidence>
<keyword evidence="1" id="KW-0472">Membrane</keyword>
<organism evidence="1 3">
    <name type="scientific">Medicago truncatula</name>
    <name type="common">Barrel medic</name>
    <name type="synonym">Medicago tribuloides</name>
    <dbReference type="NCBI Taxonomy" id="3880"/>
    <lineage>
        <taxon>Eukaryota</taxon>
        <taxon>Viridiplantae</taxon>
        <taxon>Streptophyta</taxon>
        <taxon>Embryophyta</taxon>
        <taxon>Tracheophyta</taxon>
        <taxon>Spermatophyta</taxon>
        <taxon>Magnoliopsida</taxon>
        <taxon>eudicotyledons</taxon>
        <taxon>Gunneridae</taxon>
        <taxon>Pentapetalae</taxon>
        <taxon>rosids</taxon>
        <taxon>fabids</taxon>
        <taxon>Fabales</taxon>
        <taxon>Fabaceae</taxon>
        <taxon>Papilionoideae</taxon>
        <taxon>50 kb inversion clade</taxon>
        <taxon>NPAAA clade</taxon>
        <taxon>Hologalegina</taxon>
        <taxon>IRL clade</taxon>
        <taxon>Trifolieae</taxon>
        <taxon>Medicago</taxon>
    </lineage>
</organism>
<name>G7JWC8_MEDTR</name>